<dbReference type="Proteomes" id="UP000215914">
    <property type="component" value="Unassembled WGS sequence"/>
</dbReference>
<dbReference type="EMBL" id="MNCJ02000316">
    <property type="protein sequence ID" value="KAF5823400.1"/>
    <property type="molecule type" value="Genomic_DNA"/>
</dbReference>
<dbReference type="AlphaFoldDB" id="A0A9K3P4R4"/>
<reference evidence="2" key="1">
    <citation type="journal article" date="2017" name="Nature">
        <title>The sunflower genome provides insights into oil metabolism, flowering and Asterid evolution.</title>
        <authorList>
            <person name="Badouin H."/>
            <person name="Gouzy J."/>
            <person name="Grassa C.J."/>
            <person name="Murat F."/>
            <person name="Staton S.E."/>
            <person name="Cottret L."/>
            <person name="Lelandais-Briere C."/>
            <person name="Owens G.L."/>
            <person name="Carrere S."/>
            <person name="Mayjonade B."/>
            <person name="Legrand L."/>
            <person name="Gill N."/>
            <person name="Kane N.C."/>
            <person name="Bowers J.E."/>
            <person name="Hubner S."/>
            <person name="Bellec A."/>
            <person name="Berard A."/>
            <person name="Berges H."/>
            <person name="Blanchet N."/>
            <person name="Boniface M.C."/>
            <person name="Brunel D."/>
            <person name="Catrice O."/>
            <person name="Chaidir N."/>
            <person name="Claudel C."/>
            <person name="Donnadieu C."/>
            <person name="Faraut T."/>
            <person name="Fievet G."/>
            <person name="Helmstetter N."/>
            <person name="King M."/>
            <person name="Knapp S.J."/>
            <person name="Lai Z."/>
            <person name="Le Paslier M.C."/>
            <person name="Lippi Y."/>
            <person name="Lorenzon L."/>
            <person name="Mandel J.R."/>
            <person name="Marage G."/>
            <person name="Marchand G."/>
            <person name="Marquand E."/>
            <person name="Bret-Mestries E."/>
            <person name="Morien E."/>
            <person name="Nambeesan S."/>
            <person name="Nguyen T."/>
            <person name="Pegot-Espagnet P."/>
            <person name="Pouilly N."/>
            <person name="Raftis F."/>
            <person name="Sallet E."/>
            <person name="Schiex T."/>
            <person name="Thomas J."/>
            <person name="Vandecasteele C."/>
            <person name="Vares D."/>
            <person name="Vear F."/>
            <person name="Vautrin S."/>
            <person name="Crespi M."/>
            <person name="Mangin B."/>
            <person name="Burke J.M."/>
            <person name="Salse J."/>
            <person name="Munos S."/>
            <person name="Vincourt P."/>
            <person name="Rieseberg L.H."/>
            <person name="Langlade N.B."/>
        </authorList>
    </citation>
    <scope>NUCLEOTIDE SEQUENCE</scope>
    <source>
        <tissue evidence="2">Leaves</tissue>
    </source>
</reference>
<keyword evidence="3" id="KW-1185">Reference proteome</keyword>
<reference evidence="2" key="2">
    <citation type="submission" date="2020-06" db="EMBL/GenBank/DDBJ databases">
        <title>Helianthus annuus Genome sequencing and assembly Release 2.</title>
        <authorList>
            <person name="Gouzy J."/>
            <person name="Langlade N."/>
            <person name="Munos S."/>
        </authorList>
    </citation>
    <scope>NUCLEOTIDE SEQUENCE</scope>
    <source>
        <tissue evidence="2">Leaves</tissue>
    </source>
</reference>
<organism evidence="2 3">
    <name type="scientific">Helianthus annuus</name>
    <name type="common">Common sunflower</name>
    <dbReference type="NCBI Taxonomy" id="4232"/>
    <lineage>
        <taxon>Eukaryota</taxon>
        <taxon>Viridiplantae</taxon>
        <taxon>Streptophyta</taxon>
        <taxon>Embryophyta</taxon>
        <taxon>Tracheophyta</taxon>
        <taxon>Spermatophyta</taxon>
        <taxon>Magnoliopsida</taxon>
        <taxon>eudicotyledons</taxon>
        <taxon>Gunneridae</taxon>
        <taxon>Pentapetalae</taxon>
        <taxon>asterids</taxon>
        <taxon>campanulids</taxon>
        <taxon>Asterales</taxon>
        <taxon>Asteraceae</taxon>
        <taxon>Asteroideae</taxon>
        <taxon>Heliantheae alliance</taxon>
        <taxon>Heliantheae</taxon>
        <taxon>Helianthus</taxon>
    </lineage>
</organism>
<evidence type="ECO:0000256" key="1">
    <source>
        <dbReference type="SAM" id="MobiDB-lite"/>
    </source>
</evidence>
<sequence>MRDMFQISPLSDEWICNEFLDPSIPMLYNENILIKSLKTMMNIMNKPPKVIVSVDDKDEASTESELPAAKPALPVEETTVIVNVDDKDEASTESARPAAKSKILGEM</sequence>
<protein>
    <submittedName>
        <fullName evidence="2">Uncharacterized protein</fullName>
    </submittedName>
</protein>
<evidence type="ECO:0000313" key="2">
    <source>
        <dbReference type="EMBL" id="KAF5823400.1"/>
    </source>
</evidence>
<evidence type="ECO:0000313" key="3">
    <source>
        <dbReference type="Proteomes" id="UP000215914"/>
    </source>
</evidence>
<feature type="region of interest" description="Disordered" evidence="1">
    <location>
        <begin position="85"/>
        <end position="107"/>
    </location>
</feature>
<proteinExistence type="predicted"/>
<gene>
    <name evidence="2" type="ORF">HanXRQr2_Chr01g0037951</name>
</gene>
<dbReference type="Gramene" id="mRNA:HanXRQr2_Chr01g0037951">
    <property type="protein sequence ID" value="mRNA:HanXRQr2_Chr01g0037951"/>
    <property type="gene ID" value="HanXRQr2_Chr01g0037951"/>
</dbReference>
<name>A0A9K3P4R4_HELAN</name>
<comment type="caution">
    <text evidence="2">The sequence shown here is derived from an EMBL/GenBank/DDBJ whole genome shotgun (WGS) entry which is preliminary data.</text>
</comment>
<accession>A0A9K3P4R4</accession>